<comment type="caution">
    <text evidence="5">The sequence shown here is derived from an EMBL/GenBank/DDBJ whole genome shotgun (WGS) entry which is preliminary data.</text>
</comment>
<dbReference type="EMBL" id="PIOC01000003">
    <property type="protein sequence ID" value="RDW21313.1"/>
    <property type="molecule type" value="Genomic_DNA"/>
</dbReference>
<evidence type="ECO:0000256" key="2">
    <source>
        <dbReference type="SAM" id="Phobius"/>
    </source>
</evidence>
<feature type="domain" description="DUF4349" evidence="4">
    <location>
        <begin position="74"/>
        <end position="289"/>
    </location>
</feature>
<name>A0A3D8PZA4_9BACI</name>
<evidence type="ECO:0000259" key="4">
    <source>
        <dbReference type="Pfam" id="PF14257"/>
    </source>
</evidence>
<evidence type="ECO:0000256" key="1">
    <source>
        <dbReference type="SAM" id="MobiDB-lite"/>
    </source>
</evidence>
<organism evidence="5 6">
    <name type="scientific">Oceanobacillus arenosus</name>
    <dbReference type="NCBI Taxonomy" id="1229153"/>
    <lineage>
        <taxon>Bacteria</taxon>
        <taxon>Bacillati</taxon>
        <taxon>Bacillota</taxon>
        <taxon>Bacilli</taxon>
        <taxon>Bacillales</taxon>
        <taxon>Bacillaceae</taxon>
        <taxon>Oceanobacillus</taxon>
    </lineage>
</organism>
<gene>
    <name evidence="5" type="ORF">CWR48_02555</name>
</gene>
<evidence type="ECO:0000256" key="3">
    <source>
        <dbReference type="SAM" id="SignalP"/>
    </source>
</evidence>
<keyword evidence="2" id="KW-1133">Transmembrane helix</keyword>
<reference evidence="6" key="1">
    <citation type="submission" date="2017-11" db="EMBL/GenBank/DDBJ databases">
        <authorList>
            <person name="Zhu W."/>
        </authorList>
    </citation>
    <scope>NUCLEOTIDE SEQUENCE [LARGE SCALE GENOMIC DNA]</scope>
    <source>
        <strain evidence="6">CAU 1183</strain>
    </source>
</reference>
<dbReference type="PROSITE" id="PS51257">
    <property type="entry name" value="PROKAR_LIPOPROTEIN"/>
    <property type="match status" value="1"/>
</dbReference>
<feature type="region of interest" description="Disordered" evidence="1">
    <location>
        <begin position="41"/>
        <end position="65"/>
    </location>
</feature>
<dbReference type="AlphaFoldDB" id="A0A3D8PZA4"/>
<proteinExistence type="predicted"/>
<protein>
    <submittedName>
        <fullName evidence="5">DUF4349 domain-containing protein</fullName>
    </submittedName>
</protein>
<keyword evidence="6" id="KW-1185">Reference proteome</keyword>
<dbReference type="Pfam" id="PF14257">
    <property type="entry name" value="DUF4349"/>
    <property type="match status" value="1"/>
</dbReference>
<dbReference type="InterPro" id="IPR025645">
    <property type="entry name" value="DUF4349"/>
</dbReference>
<keyword evidence="3" id="KW-0732">Signal</keyword>
<keyword evidence="2" id="KW-0812">Transmembrane</keyword>
<feature type="chain" id="PRO_5038720877" evidence="3">
    <location>
        <begin position="20"/>
        <end position="300"/>
    </location>
</feature>
<keyword evidence="2" id="KW-0472">Membrane</keyword>
<evidence type="ECO:0000313" key="5">
    <source>
        <dbReference type="EMBL" id="RDW21313.1"/>
    </source>
</evidence>
<evidence type="ECO:0000313" key="6">
    <source>
        <dbReference type="Proteomes" id="UP000257143"/>
    </source>
</evidence>
<dbReference type="OrthoDB" id="5381491at2"/>
<feature type="compositionally biased region" description="Polar residues" evidence="1">
    <location>
        <begin position="49"/>
        <end position="62"/>
    </location>
</feature>
<dbReference type="RefSeq" id="WP_115771483.1">
    <property type="nucleotide sequence ID" value="NZ_PIOC01000003.1"/>
</dbReference>
<dbReference type="Proteomes" id="UP000257143">
    <property type="component" value="Unassembled WGS sequence"/>
</dbReference>
<sequence length="300" mass="33346">MKKTFLTMIILGFSILMVACSNDMENTALDGVADMATEESTVEREISPITGTNGEQAGNSEDGSAVAQKSEANRKVIYNANIHIKVKDYRQAVNDIQVMTSNRGGFVVESNMLVDYEGGPTNGYITARIPQNQLQAFIQFVEEGSSKVIESTISGEDVTEEYVDLESRLKSKHVVEARLLSFMEQAESTEDLLAISDNLATVQGEIEEITGRMKYLQNKADLATVTIYIQEENVTISGINEDELNTWERTTQQFTKSINLLLSTFSSLFIFLVGNIPVFILLGIIGFVVFLIARNRRRNN</sequence>
<accession>A0A3D8PZA4</accession>
<feature type="transmembrane region" description="Helical" evidence="2">
    <location>
        <begin position="268"/>
        <end position="293"/>
    </location>
</feature>
<feature type="signal peptide" evidence="3">
    <location>
        <begin position="1"/>
        <end position="19"/>
    </location>
</feature>